<reference evidence="2" key="1">
    <citation type="journal article" date="2011" name="PLoS Biol.">
        <title>Gene gain and loss during evolution of obligate parasitism in the white rust pathogen of Arabidopsis thaliana.</title>
        <authorList>
            <person name="Kemen E."/>
            <person name="Gardiner A."/>
            <person name="Schultz-Larsen T."/>
            <person name="Kemen A.C."/>
            <person name="Balmuth A.L."/>
            <person name="Robert-Seilaniantz A."/>
            <person name="Bailey K."/>
            <person name="Holub E."/>
            <person name="Studholme D.J."/>
            <person name="Maclean D."/>
            <person name="Jones J.D."/>
        </authorList>
    </citation>
    <scope>NUCLEOTIDE SEQUENCE</scope>
</reference>
<evidence type="ECO:0000313" key="2">
    <source>
        <dbReference type="EMBL" id="CCA16450.1"/>
    </source>
</evidence>
<feature type="region of interest" description="Disordered" evidence="1">
    <location>
        <begin position="704"/>
        <end position="729"/>
    </location>
</feature>
<organism evidence="2">
    <name type="scientific">Albugo laibachii Nc14</name>
    <dbReference type="NCBI Taxonomy" id="890382"/>
    <lineage>
        <taxon>Eukaryota</taxon>
        <taxon>Sar</taxon>
        <taxon>Stramenopiles</taxon>
        <taxon>Oomycota</taxon>
        <taxon>Peronosporomycetes</taxon>
        <taxon>Albuginales</taxon>
        <taxon>Albuginaceae</taxon>
        <taxon>Albugo</taxon>
    </lineage>
</organism>
<dbReference type="EMBL" id="FR824067">
    <property type="protein sequence ID" value="CCA16450.1"/>
    <property type="molecule type" value="Genomic_DNA"/>
</dbReference>
<feature type="region of interest" description="Disordered" evidence="1">
    <location>
        <begin position="562"/>
        <end position="590"/>
    </location>
</feature>
<sequence length="729" mass="82766">MVLHIFSLSIAAENYIQRENTRRKSLQPHQRNDFGVKLPKNVLEQHATQVKHHQFLSQKDTAAILNSFVHEIRAIVHTSRSKRLSAPNPQEWSETEEAKWIGWTRSVEKALYEFQPSDSMLGDPLLILFEKLQVLSDSPPLFSELAGRARELLQKWERDGVFNSTFSSDTDEDDDQDRMQVKTYHQKEARARRDRAMYDDVEIDGYLDHHLFRVYSSRKITAMWIIKRNVIRWSRTRKMSEEVEAFGNTTQTFIRQFNRSGRPTAAKEAQVDENLRGGRGDHGSAFILMPELMHFSRHVALYSVDQALREVERIKQKYLLRRMRSAYKIQMAWKNSCQGSRVARPKRSRTRHKKMQRNENQVIRARDTLKLIRPDSRQPPPKQNITKHTKHAPQVIREHPATATIDESKEGVIHKQASMLLKRMRKAKLLQSSVNAIRAASFLPTRPIQSEAQEHESSRQPSSTFRPWETDSIASNTSVSSEFVDFSDGGQQAIDPVKDTVGTGPVVDNITASIASSNPMSTYVESRAPEDVRSSAPNKLTKLSSIKNESILQSQFKSVTNEPANAIRESSSSSQSFAQWQRPGEPSRPPRVILATKTQQVVPFDSFGNSDTHSLSSKMSRPSTLKQLHRPGTPKASTAIPLKQPKLSSLDTTHTTAQPPSTKSLDHIDRLAAFSETFHSNRIIKWTAQRLMTSSVQDSCMRRSSASPAKVHRAPTTESATTNSLTRGV</sequence>
<feature type="compositionally biased region" description="Polar residues" evidence="1">
    <location>
        <begin position="716"/>
        <end position="729"/>
    </location>
</feature>
<feature type="compositionally biased region" description="Polar residues" evidence="1">
    <location>
        <begin position="646"/>
        <end position="663"/>
    </location>
</feature>
<dbReference type="AlphaFoldDB" id="F0W5Q9"/>
<feature type="compositionally biased region" description="Polar residues" evidence="1">
    <location>
        <begin position="603"/>
        <end position="626"/>
    </location>
</feature>
<feature type="region of interest" description="Disordered" evidence="1">
    <location>
        <begin position="445"/>
        <end position="469"/>
    </location>
</feature>
<reference evidence="2" key="2">
    <citation type="submission" date="2011-02" db="EMBL/GenBank/DDBJ databases">
        <authorList>
            <person name="MacLean D."/>
        </authorList>
    </citation>
    <scope>NUCLEOTIDE SEQUENCE</scope>
</reference>
<proteinExistence type="predicted"/>
<protein>
    <submittedName>
        <fullName evidence="2">AlNc14C22G2224 protein</fullName>
    </submittedName>
</protein>
<feature type="region of interest" description="Disordered" evidence="1">
    <location>
        <begin position="603"/>
        <end position="663"/>
    </location>
</feature>
<name>F0W5Q9_9STRA</name>
<evidence type="ECO:0000256" key="1">
    <source>
        <dbReference type="SAM" id="MobiDB-lite"/>
    </source>
</evidence>
<feature type="region of interest" description="Disordered" evidence="1">
    <location>
        <begin position="373"/>
        <end position="392"/>
    </location>
</feature>
<accession>F0W5Q9</accession>
<gene>
    <name evidence="2" type="primary">AlNc14C22G2224</name>
    <name evidence="2" type="ORF">ALNC14_025930</name>
</gene>
<dbReference type="HOGENOM" id="CLU_380109_0_0_1"/>